<dbReference type="GO" id="GO:0006355">
    <property type="term" value="P:regulation of DNA-templated transcription"/>
    <property type="evidence" value="ECO:0007669"/>
    <property type="project" value="InterPro"/>
</dbReference>
<dbReference type="GO" id="GO:0000156">
    <property type="term" value="F:phosphorelay response regulator activity"/>
    <property type="evidence" value="ECO:0007669"/>
    <property type="project" value="TreeGrafter"/>
</dbReference>
<dbReference type="InterPro" id="IPR001789">
    <property type="entry name" value="Sig_transdc_resp-reg_receiver"/>
</dbReference>
<feature type="domain" description="OmpR/PhoB-type" evidence="9">
    <location>
        <begin position="125"/>
        <end position="223"/>
    </location>
</feature>
<evidence type="ECO:0000256" key="6">
    <source>
        <dbReference type="PROSITE-ProRule" id="PRU00169"/>
    </source>
</evidence>
<evidence type="ECO:0000256" key="4">
    <source>
        <dbReference type="ARBA" id="ARBA00023125"/>
    </source>
</evidence>
<evidence type="ECO:0000256" key="7">
    <source>
        <dbReference type="PROSITE-ProRule" id="PRU01091"/>
    </source>
</evidence>
<dbReference type="Proteomes" id="UP000609121">
    <property type="component" value="Unassembled WGS sequence"/>
</dbReference>
<dbReference type="InterPro" id="IPR039420">
    <property type="entry name" value="WalR-like"/>
</dbReference>
<keyword evidence="11" id="KW-1185">Reference proteome</keyword>
<reference evidence="10" key="1">
    <citation type="submission" date="2020-09" db="EMBL/GenBank/DDBJ databases">
        <title>A novel bacterium of genus Mangrovicoccus, isolated from South China Sea.</title>
        <authorList>
            <person name="Huang H."/>
            <person name="Mo K."/>
            <person name="Hu Y."/>
        </authorList>
    </citation>
    <scope>NUCLEOTIDE SEQUENCE</scope>
    <source>
        <strain evidence="10">HB182678</strain>
    </source>
</reference>
<evidence type="ECO:0000259" key="8">
    <source>
        <dbReference type="PROSITE" id="PS50110"/>
    </source>
</evidence>
<dbReference type="InterPro" id="IPR036388">
    <property type="entry name" value="WH-like_DNA-bd_sf"/>
</dbReference>
<feature type="domain" description="Response regulatory" evidence="8">
    <location>
        <begin position="2"/>
        <end position="116"/>
    </location>
</feature>
<dbReference type="Pfam" id="PF00486">
    <property type="entry name" value="Trans_reg_C"/>
    <property type="match status" value="1"/>
</dbReference>
<keyword evidence="3" id="KW-0805">Transcription regulation</keyword>
<accession>A0A8J6YUA6</accession>
<dbReference type="GO" id="GO:0000976">
    <property type="term" value="F:transcription cis-regulatory region binding"/>
    <property type="evidence" value="ECO:0007669"/>
    <property type="project" value="TreeGrafter"/>
</dbReference>
<evidence type="ECO:0000256" key="2">
    <source>
        <dbReference type="ARBA" id="ARBA00023012"/>
    </source>
</evidence>
<dbReference type="InterPro" id="IPR011006">
    <property type="entry name" value="CheY-like_superfamily"/>
</dbReference>
<evidence type="ECO:0000256" key="5">
    <source>
        <dbReference type="ARBA" id="ARBA00023163"/>
    </source>
</evidence>
<keyword evidence="4 7" id="KW-0238">DNA-binding</keyword>
<evidence type="ECO:0000313" key="11">
    <source>
        <dbReference type="Proteomes" id="UP000609121"/>
    </source>
</evidence>
<dbReference type="Gene3D" id="3.40.50.2300">
    <property type="match status" value="1"/>
</dbReference>
<dbReference type="FunFam" id="1.10.10.10:FF:000005">
    <property type="entry name" value="Two-component system response regulator"/>
    <property type="match status" value="1"/>
</dbReference>
<keyword evidence="1 6" id="KW-0597">Phosphoprotein</keyword>
<organism evidence="10 11">
    <name type="scientific">Mangrovicoccus algicola</name>
    <dbReference type="NCBI Taxonomy" id="2771008"/>
    <lineage>
        <taxon>Bacteria</taxon>
        <taxon>Pseudomonadati</taxon>
        <taxon>Pseudomonadota</taxon>
        <taxon>Alphaproteobacteria</taxon>
        <taxon>Rhodobacterales</taxon>
        <taxon>Paracoccaceae</taxon>
        <taxon>Mangrovicoccus</taxon>
    </lineage>
</organism>
<evidence type="ECO:0000256" key="3">
    <source>
        <dbReference type="ARBA" id="ARBA00023015"/>
    </source>
</evidence>
<sequence>MKILLVEDDDRIATFVAEGLAREGHAVEQLGDGRAALARCLEAEPDVAVVDRMLPGLDGLSLVRALRAAGAAMPVLVLTALDQVDQRVEGFRAGADDYLGKPFHFAELLARVEALGRRKGGAAPETALNVHDLTLDLVTHRATRAGQDIPLHAREYRLLELMMRQAGRVVTRSMLLDRVWNINFEPGTTVVETHVSRLRAKVDKPFDCALIHTVRNFGYVMHGPR</sequence>
<gene>
    <name evidence="10" type="ORF">ICN82_14425</name>
</gene>
<proteinExistence type="predicted"/>
<dbReference type="Pfam" id="PF00072">
    <property type="entry name" value="Response_reg"/>
    <property type="match status" value="1"/>
</dbReference>
<comment type="caution">
    <text evidence="10">The sequence shown here is derived from an EMBL/GenBank/DDBJ whole genome shotgun (WGS) entry which is preliminary data.</text>
</comment>
<dbReference type="GO" id="GO:0005829">
    <property type="term" value="C:cytosol"/>
    <property type="evidence" value="ECO:0007669"/>
    <property type="project" value="TreeGrafter"/>
</dbReference>
<dbReference type="PANTHER" id="PTHR48111:SF76">
    <property type="entry name" value="TWO-COMPONENT RESPONSE REGULATOR"/>
    <property type="match status" value="1"/>
</dbReference>
<dbReference type="CDD" id="cd00383">
    <property type="entry name" value="trans_reg_C"/>
    <property type="match status" value="1"/>
</dbReference>
<dbReference type="SMART" id="SM00448">
    <property type="entry name" value="REC"/>
    <property type="match status" value="1"/>
</dbReference>
<dbReference type="EMBL" id="JACVXA010000046">
    <property type="protein sequence ID" value="MBE3639393.1"/>
    <property type="molecule type" value="Genomic_DNA"/>
</dbReference>
<dbReference type="Gene3D" id="1.10.10.10">
    <property type="entry name" value="Winged helix-like DNA-binding domain superfamily/Winged helix DNA-binding domain"/>
    <property type="match status" value="1"/>
</dbReference>
<dbReference type="AlphaFoldDB" id="A0A8J6YUA6"/>
<dbReference type="SUPFAM" id="SSF52172">
    <property type="entry name" value="CheY-like"/>
    <property type="match status" value="1"/>
</dbReference>
<dbReference type="RefSeq" id="WP_193184034.1">
    <property type="nucleotide sequence ID" value="NZ_JACVXA010000046.1"/>
</dbReference>
<dbReference type="PROSITE" id="PS50110">
    <property type="entry name" value="RESPONSE_REGULATORY"/>
    <property type="match status" value="1"/>
</dbReference>
<keyword evidence="5" id="KW-0804">Transcription</keyword>
<feature type="DNA-binding region" description="OmpR/PhoB-type" evidence="7">
    <location>
        <begin position="125"/>
        <end position="223"/>
    </location>
</feature>
<dbReference type="Gene3D" id="6.10.250.690">
    <property type="match status" value="1"/>
</dbReference>
<name>A0A8J6YUA6_9RHOB</name>
<dbReference type="PROSITE" id="PS51755">
    <property type="entry name" value="OMPR_PHOB"/>
    <property type="match status" value="1"/>
</dbReference>
<keyword evidence="2" id="KW-0902">Two-component regulatory system</keyword>
<protein>
    <submittedName>
        <fullName evidence="10">Response regulator transcription factor</fullName>
    </submittedName>
</protein>
<dbReference type="FunFam" id="3.40.50.2300:FF:000002">
    <property type="entry name" value="DNA-binding response regulator PhoP"/>
    <property type="match status" value="1"/>
</dbReference>
<dbReference type="SMART" id="SM00862">
    <property type="entry name" value="Trans_reg_C"/>
    <property type="match status" value="1"/>
</dbReference>
<dbReference type="InterPro" id="IPR001867">
    <property type="entry name" value="OmpR/PhoB-type_DNA-bd"/>
</dbReference>
<evidence type="ECO:0000313" key="10">
    <source>
        <dbReference type="EMBL" id="MBE3639393.1"/>
    </source>
</evidence>
<dbReference type="GO" id="GO:0032993">
    <property type="term" value="C:protein-DNA complex"/>
    <property type="evidence" value="ECO:0007669"/>
    <property type="project" value="TreeGrafter"/>
</dbReference>
<dbReference type="PANTHER" id="PTHR48111">
    <property type="entry name" value="REGULATOR OF RPOS"/>
    <property type="match status" value="1"/>
</dbReference>
<feature type="modified residue" description="4-aspartylphosphate" evidence="6">
    <location>
        <position position="51"/>
    </location>
</feature>
<evidence type="ECO:0000256" key="1">
    <source>
        <dbReference type="ARBA" id="ARBA00022553"/>
    </source>
</evidence>
<evidence type="ECO:0000259" key="9">
    <source>
        <dbReference type="PROSITE" id="PS51755"/>
    </source>
</evidence>